<dbReference type="RefSeq" id="WP_205104742.1">
    <property type="nucleotide sequence ID" value="NZ_JACJJC010000097.1"/>
</dbReference>
<dbReference type="EMBL" id="JACJJC010000097">
    <property type="protein sequence ID" value="MBM6705081.1"/>
    <property type="molecule type" value="Genomic_DNA"/>
</dbReference>
<reference evidence="2 3" key="1">
    <citation type="journal article" date="2021" name="Sci. Rep.">
        <title>The distribution of antibiotic resistance genes in chicken gut microbiota commensals.</title>
        <authorList>
            <person name="Juricova H."/>
            <person name="Matiasovicova J."/>
            <person name="Kubasova T."/>
            <person name="Cejkova D."/>
            <person name="Rychlik I."/>
        </authorList>
    </citation>
    <scope>NUCLEOTIDE SEQUENCE [LARGE SCALE GENOMIC DNA]</scope>
    <source>
        <strain evidence="2 3">An829</strain>
    </source>
</reference>
<organism evidence="2 3">
    <name type="scientific">Sutterella massiliensis</name>
    <dbReference type="NCBI Taxonomy" id="1816689"/>
    <lineage>
        <taxon>Bacteria</taxon>
        <taxon>Pseudomonadati</taxon>
        <taxon>Pseudomonadota</taxon>
        <taxon>Betaproteobacteria</taxon>
        <taxon>Burkholderiales</taxon>
        <taxon>Sutterellaceae</taxon>
        <taxon>Sutterella</taxon>
    </lineage>
</organism>
<feature type="region of interest" description="Disordered" evidence="1">
    <location>
        <begin position="62"/>
        <end position="112"/>
    </location>
</feature>
<proteinExistence type="predicted"/>
<comment type="caution">
    <text evidence="2">The sequence shown here is derived from an EMBL/GenBank/DDBJ whole genome shotgun (WGS) entry which is preliminary data.</text>
</comment>
<protein>
    <submittedName>
        <fullName evidence="2">Uncharacterized protein</fullName>
    </submittedName>
</protein>
<accession>A0ABS2DUQ8</accession>
<evidence type="ECO:0000256" key="1">
    <source>
        <dbReference type="SAM" id="MobiDB-lite"/>
    </source>
</evidence>
<sequence length="112" mass="11691">MAVDMLQVSSAVAKMSEGNIKEAERLFKIGAESMERLREAGVVVVDVKSVISVPGTALLRPSDLIPGAPDTMEPAHHVPSADLFDGSDPRASIGGARDAPAAGEAQRLKGDR</sequence>
<name>A0ABS2DUQ8_9BURK</name>
<dbReference type="Proteomes" id="UP000715095">
    <property type="component" value="Unassembled WGS sequence"/>
</dbReference>
<gene>
    <name evidence="2" type="ORF">H6A60_11455</name>
</gene>
<keyword evidence="3" id="KW-1185">Reference proteome</keyword>
<evidence type="ECO:0000313" key="3">
    <source>
        <dbReference type="Proteomes" id="UP000715095"/>
    </source>
</evidence>
<evidence type="ECO:0000313" key="2">
    <source>
        <dbReference type="EMBL" id="MBM6705081.1"/>
    </source>
</evidence>